<dbReference type="Pfam" id="PF12130">
    <property type="entry name" value="bMERB_dom"/>
    <property type="match status" value="1"/>
</dbReference>
<name>V4BE78_LOTGI</name>
<dbReference type="KEGG" id="lgi:LOTGIDRAFT_156677"/>
<dbReference type="STRING" id="225164.V4BE78"/>
<evidence type="ECO:0000313" key="3">
    <source>
        <dbReference type="Proteomes" id="UP000030746"/>
    </source>
</evidence>
<dbReference type="OMA" id="FRKEKPM"/>
<dbReference type="InterPro" id="IPR050540">
    <property type="entry name" value="F-actin_Monoox_Mical"/>
</dbReference>
<protein>
    <recommendedName>
        <fullName evidence="1">BMERB domain-containing protein</fullName>
    </recommendedName>
</protein>
<feature type="domain" description="BMERB" evidence="1">
    <location>
        <begin position="4"/>
        <end position="154"/>
    </location>
</feature>
<dbReference type="GeneID" id="20237061"/>
<dbReference type="OrthoDB" id="8062037at2759"/>
<dbReference type="InterPro" id="IPR022735">
    <property type="entry name" value="bMERB_dom"/>
</dbReference>
<reference evidence="2 3" key="1">
    <citation type="journal article" date="2013" name="Nature">
        <title>Insights into bilaterian evolution from three spiralian genomes.</title>
        <authorList>
            <person name="Simakov O."/>
            <person name="Marletaz F."/>
            <person name="Cho S.J."/>
            <person name="Edsinger-Gonzales E."/>
            <person name="Havlak P."/>
            <person name="Hellsten U."/>
            <person name="Kuo D.H."/>
            <person name="Larsson T."/>
            <person name="Lv J."/>
            <person name="Arendt D."/>
            <person name="Savage R."/>
            <person name="Osoegawa K."/>
            <person name="de Jong P."/>
            <person name="Grimwood J."/>
            <person name="Chapman J.A."/>
            <person name="Shapiro H."/>
            <person name="Aerts A."/>
            <person name="Otillar R.P."/>
            <person name="Terry A.Y."/>
            <person name="Boore J.L."/>
            <person name="Grigoriev I.V."/>
            <person name="Lindberg D.R."/>
            <person name="Seaver E.C."/>
            <person name="Weisblat D.A."/>
            <person name="Putnam N.H."/>
            <person name="Rokhsar D.S."/>
        </authorList>
    </citation>
    <scope>NUCLEOTIDE SEQUENCE [LARGE SCALE GENOMIC DNA]</scope>
</reference>
<dbReference type="CTD" id="20237061"/>
<organism evidence="2 3">
    <name type="scientific">Lottia gigantea</name>
    <name type="common">Giant owl limpet</name>
    <dbReference type="NCBI Taxonomy" id="225164"/>
    <lineage>
        <taxon>Eukaryota</taxon>
        <taxon>Metazoa</taxon>
        <taxon>Spiralia</taxon>
        <taxon>Lophotrochozoa</taxon>
        <taxon>Mollusca</taxon>
        <taxon>Gastropoda</taxon>
        <taxon>Patellogastropoda</taxon>
        <taxon>Lottioidea</taxon>
        <taxon>Lottiidae</taxon>
        <taxon>Lottia</taxon>
    </lineage>
</organism>
<sequence length="190" mass="22702">MINFMNTLKISPKRYSPFEIRNDLIDIDKKLTELELRGRNLEDTIRNATTSEVEDELMTEWFKLINEKNELVRQEADLIYINREQELEDEQDSIDSRLRYLMSILDEDKTVDEREEEEDLINKKLDVINKRSSIVDSIDEDRIRYEEEDRDIAKVLYSKGYDISGEEQIKKVVEEESLSGKKKKKNKKYI</sequence>
<dbReference type="PANTHER" id="PTHR23167:SF90">
    <property type="entry name" value="MICAL-LIKE PROTEIN 1"/>
    <property type="match status" value="1"/>
</dbReference>
<keyword evidence="3" id="KW-1185">Reference proteome</keyword>
<gene>
    <name evidence="2" type="ORF">LOTGIDRAFT_156677</name>
</gene>
<accession>V4BE78</accession>
<evidence type="ECO:0000313" key="2">
    <source>
        <dbReference type="EMBL" id="ESP04067.1"/>
    </source>
</evidence>
<dbReference type="PANTHER" id="PTHR23167">
    <property type="entry name" value="CALPONIN HOMOLOGY DOMAIN-CONTAINING PROTEIN DDB_G0272472-RELATED"/>
    <property type="match status" value="1"/>
</dbReference>
<dbReference type="EMBL" id="KB199905">
    <property type="protein sequence ID" value="ESP04067.1"/>
    <property type="molecule type" value="Genomic_DNA"/>
</dbReference>
<dbReference type="PROSITE" id="PS51848">
    <property type="entry name" value="BMERB"/>
    <property type="match status" value="1"/>
</dbReference>
<dbReference type="Proteomes" id="UP000030746">
    <property type="component" value="Unassembled WGS sequence"/>
</dbReference>
<evidence type="ECO:0000259" key="1">
    <source>
        <dbReference type="PROSITE" id="PS51848"/>
    </source>
</evidence>
<dbReference type="RefSeq" id="XP_009045549.1">
    <property type="nucleotide sequence ID" value="XM_009047301.1"/>
</dbReference>
<dbReference type="SMART" id="SM01203">
    <property type="entry name" value="DUF3585"/>
    <property type="match status" value="1"/>
</dbReference>
<dbReference type="HOGENOM" id="CLU_1457643_0_0_1"/>
<dbReference type="AlphaFoldDB" id="V4BE78"/>
<proteinExistence type="predicted"/>